<accession>X1EZS4</accession>
<feature type="domain" description="Resolvase/invertase-type recombinase catalytic" evidence="4">
    <location>
        <begin position="2"/>
        <end position="117"/>
    </location>
</feature>
<dbReference type="PANTHER" id="PTHR30461:SF23">
    <property type="entry name" value="DNA RECOMBINASE-RELATED"/>
    <property type="match status" value="1"/>
</dbReference>
<reference evidence="5" key="1">
    <citation type="journal article" date="2014" name="Front. Microbiol.">
        <title>High frequency of phylogenetically diverse reductive dehalogenase-homologous genes in deep subseafloor sedimentary metagenomes.</title>
        <authorList>
            <person name="Kawai M."/>
            <person name="Futagami T."/>
            <person name="Toyoda A."/>
            <person name="Takaki Y."/>
            <person name="Nishi S."/>
            <person name="Hori S."/>
            <person name="Arai W."/>
            <person name="Tsubouchi T."/>
            <person name="Morono Y."/>
            <person name="Uchiyama I."/>
            <person name="Ito T."/>
            <person name="Fujiyama A."/>
            <person name="Inagaki F."/>
            <person name="Takami H."/>
        </authorList>
    </citation>
    <scope>NUCLEOTIDE SEQUENCE</scope>
    <source>
        <strain evidence="5">Expedition CK06-06</strain>
    </source>
</reference>
<dbReference type="GO" id="GO:0000150">
    <property type="term" value="F:DNA strand exchange activity"/>
    <property type="evidence" value="ECO:0007669"/>
    <property type="project" value="InterPro"/>
</dbReference>
<dbReference type="Pfam" id="PF00239">
    <property type="entry name" value="Resolvase"/>
    <property type="match status" value="1"/>
</dbReference>
<dbReference type="CDD" id="cd00338">
    <property type="entry name" value="Ser_Recombinase"/>
    <property type="match status" value="1"/>
</dbReference>
<dbReference type="InterPro" id="IPR036162">
    <property type="entry name" value="Resolvase-like_N_sf"/>
</dbReference>
<evidence type="ECO:0000256" key="2">
    <source>
        <dbReference type="ARBA" id="ARBA00023125"/>
    </source>
</evidence>
<dbReference type="InterPro" id="IPR006118">
    <property type="entry name" value="Recombinase_CS"/>
</dbReference>
<organism evidence="5">
    <name type="scientific">marine sediment metagenome</name>
    <dbReference type="NCBI Taxonomy" id="412755"/>
    <lineage>
        <taxon>unclassified sequences</taxon>
        <taxon>metagenomes</taxon>
        <taxon>ecological metagenomes</taxon>
    </lineage>
</organism>
<dbReference type="SUPFAM" id="SSF53041">
    <property type="entry name" value="Resolvase-like"/>
    <property type="match status" value="1"/>
</dbReference>
<keyword evidence="1" id="KW-0229">DNA integration</keyword>
<dbReference type="GO" id="GO:0015074">
    <property type="term" value="P:DNA integration"/>
    <property type="evidence" value="ECO:0007669"/>
    <property type="project" value="UniProtKB-KW"/>
</dbReference>
<sequence length="117" mass="13681">MNSIIYIRVSTTEQAEFGYSLKAQEHLCKDYAKRNSYEVLKVFTEKGESAKTTNRTELKNMLGYIKANKNKINALIIYKMDRLSRDIYDSLTIRLMLKRLNIDLKSVTEPFDDSPFE</sequence>
<keyword evidence="3" id="KW-0233">DNA recombination</keyword>
<evidence type="ECO:0000256" key="1">
    <source>
        <dbReference type="ARBA" id="ARBA00022908"/>
    </source>
</evidence>
<evidence type="ECO:0000313" key="5">
    <source>
        <dbReference type="EMBL" id="GAH14058.1"/>
    </source>
</evidence>
<dbReference type="InterPro" id="IPR050639">
    <property type="entry name" value="SSR_resolvase"/>
</dbReference>
<dbReference type="AlphaFoldDB" id="X1EZS4"/>
<dbReference type="GO" id="GO:0003677">
    <property type="term" value="F:DNA binding"/>
    <property type="evidence" value="ECO:0007669"/>
    <property type="project" value="UniProtKB-KW"/>
</dbReference>
<dbReference type="PROSITE" id="PS51736">
    <property type="entry name" value="RECOMBINASES_3"/>
    <property type="match status" value="1"/>
</dbReference>
<protein>
    <recommendedName>
        <fullName evidence="4">Resolvase/invertase-type recombinase catalytic domain-containing protein</fullName>
    </recommendedName>
</protein>
<comment type="caution">
    <text evidence="5">The sequence shown here is derived from an EMBL/GenBank/DDBJ whole genome shotgun (WGS) entry which is preliminary data.</text>
</comment>
<dbReference type="EMBL" id="BART01030090">
    <property type="protein sequence ID" value="GAH14058.1"/>
    <property type="molecule type" value="Genomic_DNA"/>
</dbReference>
<dbReference type="InterPro" id="IPR006119">
    <property type="entry name" value="Resolv_N"/>
</dbReference>
<keyword evidence="2" id="KW-0238">DNA-binding</keyword>
<dbReference type="PANTHER" id="PTHR30461">
    <property type="entry name" value="DNA-INVERTASE FROM LAMBDOID PROPHAGE"/>
    <property type="match status" value="1"/>
</dbReference>
<evidence type="ECO:0000259" key="4">
    <source>
        <dbReference type="PROSITE" id="PS51736"/>
    </source>
</evidence>
<proteinExistence type="predicted"/>
<evidence type="ECO:0000256" key="3">
    <source>
        <dbReference type="ARBA" id="ARBA00023172"/>
    </source>
</evidence>
<dbReference type="SMART" id="SM00857">
    <property type="entry name" value="Resolvase"/>
    <property type="match status" value="1"/>
</dbReference>
<name>X1EZS4_9ZZZZ</name>
<dbReference type="Gene3D" id="3.40.50.1390">
    <property type="entry name" value="Resolvase, N-terminal catalytic domain"/>
    <property type="match status" value="1"/>
</dbReference>
<dbReference type="PROSITE" id="PS00397">
    <property type="entry name" value="RECOMBINASES_1"/>
    <property type="match status" value="1"/>
</dbReference>
<gene>
    <name evidence="5" type="ORF">S01H4_52624</name>
</gene>